<evidence type="ECO:0000313" key="3">
    <source>
        <dbReference type="RefSeq" id="XP_052755367.1"/>
    </source>
</evidence>
<dbReference type="RefSeq" id="XP_052755367.1">
    <property type="nucleotide sequence ID" value="XM_052899407.1"/>
</dbReference>
<name>A0ABM3MVK1_GALME</name>
<proteinExistence type="predicted"/>
<sequence length="356" mass="41090">MCAVAPTTHSFLHIRMRGLRAQPVVAERLRVLRAHSFLILVSLYHRIMGDSGIIKEQRKIASGLQHENNFGKTLGQSVITTAITVNDEKFDDNELKKLFVKNFNLYKNLERERNKNRTVEIIRKTRGAMNSTSYRGMECLSCFANGTSALDENCYRGSSLLKKECAETEVCFTEINFSFIRRGCIVPKKLNRTFVCKCYLCNDKPWNDSTYYDYNKISDWGYDNIRFQKPLAGIDLLCKVCDTTGTSEVSDKNCRLGRDADYMVCGRNQLCYVNIDNKLNYVSRGCTQMPVFNSMYYLCNKTSCNSKEFKNPKSKTHLREFVYSFLNKKLSRSRSYVVNIQYITTAILLILSVFYL</sequence>
<keyword evidence="1" id="KW-1133">Transmembrane helix</keyword>
<protein>
    <submittedName>
        <fullName evidence="3">Uncharacterized protein LOC113509898</fullName>
    </submittedName>
</protein>
<organism evidence="2 3">
    <name type="scientific">Galleria mellonella</name>
    <name type="common">Greater wax moth</name>
    <dbReference type="NCBI Taxonomy" id="7137"/>
    <lineage>
        <taxon>Eukaryota</taxon>
        <taxon>Metazoa</taxon>
        <taxon>Ecdysozoa</taxon>
        <taxon>Arthropoda</taxon>
        <taxon>Hexapoda</taxon>
        <taxon>Insecta</taxon>
        <taxon>Pterygota</taxon>
        <taxon>Neoptera</taxon>
        <taxon>Endopterygota</taxon>
        <taxon>Lepidoptera</taxon>
        <taxon>Glossata</taxon>
        <taxon>Ditrysia</taxon>
        <taxon>Pyraloidea</taxon>
        <taxon>Pyralidae</taxon>
        <taxon>Galleriinae</taxon>
        <taxon>Galleria</taxon>
    </lineage>
</organism>
<keyword evidence="2" id="KW-1185">Reference proteome</keyword>
<keyword evidence="1" id="KW-0812">Transmembrane</keyword>
<evidence type="ECO:0000313" key="2">
    <source>
        <dbReference type="Proteomes" id="UP001652740"/>
    </source>
</evidence>
<accession>A0ABM3MVK1</accession>
<evidence type="ECO:0000256" key="1">
    <source>
        <dbReference type="SAM" id="Phobius"/>
    </source>
</evidence>
<dbReference type="Proteomes" id="UP001652740">
    <property type="component" value="Unplaced"/>
</dbReference>
<keyword evidence="1" id="KW-0472">Membrane</keyword>
<gene>
    <name evidence="3" type="primary">LOC113509898</name>
</gene>
<feature type="transmembrane region" description="Helical" evidence="1">
    <location>
        <begin position="336"/>
        <end position="355"/>
    </location>
</feature>
<reference evidence="3" key="1">
    <citation type="submission" date="2025-08" db="UniProtKB">
        <authorList>
            <consortium name="RefSeq"/>
        </authorList>
    </citation>
    <scope>IDENTIFICATION</scope>
    <source>
        <tissue evidence="3">Whole larvae</tissue>
    </source>
</reference>
<dbReference type="GeneID" id="113509898"/>